<dbReference type="PANTHER" id="PTHR12110:SF53">
    <property type="entry name" value="BLR5974 PROTEIN"/>
    <property type="match status" value="1"/>
</dbReference>
<evidence type="ECO:0000259" key="1">
    <source>
        <dbReference type="Pfam" id="PF01261"/>
    </source>
</evidence>
<proteinExistence type="predicted"/>
<organism evidence="2 3">
    <name type="scientific">Kaistia hirudinis</name>
    <dbReference type="NCBI Taxonomy" id="1293440"/>
    <lineage>
        <taxon>Bacteria</taxon>
        <taxon>Pseudomonadati</taxon>
        <taxon>Pseudomonadota</taxon>
        <taxon>Alphaproteobacteria</taxon>
        <taxon>Hyphomicrobiales</taxon>
        <taxon>Kaistiaceae</taxon>
        <taxon>Kaistia</taxon>
    </lineage>
</organism>
<dbReference type="InterPro" id="IPR036237">
    <property type="entry name" value="Xyl_isomerase-like_sf"/>
</dbReference>
<dbReference type="EMBL" id="JACIDS010000006">
    <property type="protein sequence ID" value="MBB3933568.1"/>
    <property type="molecule type" value="Genomic_DNA"/>
</dbReference>
<dbReference type="RefSeq" id="WP_183401206.1">
    <property type="nucleotide sequence ID" value="NZ_JACIDS010000006.1"/>
</dbReference>
<evidence type="ECO:0000313" key="2">
    <source>
        <dbReference type="EMBL" id="MBB3933568.1"/>
    </source>
</evidence>
<dbReference type="GO" id="GO:0016853">
    <property type="term" value="F:isomerase activity"/>
    <property type="evidence" value="ECO:0007669"/>
    <property type="project" value="UniProtKB-KW"/>
</dbReference>
<dbReference type="Proteomes" id="UP000553963">
    <property type="component" value="Unassembled WGS sequence"/>
</dbReference>
<protein>
    <submittedName>
        <fullName evidence="2">Sugar phosphate isomerase/epimerase</fullName>
    </submittedName>
</protein>
<dbReference type="InterPro" id="IPR050312">
    <property type="entry name" value="IolE/XylAMocC-like"/>
</dbReference>
<reference evidence="2 3" key="1">
    <citation type="submission" date="2020-08" db="EMBL/GenBank/DDBJ databases">
        <title>Genomic Encyclopedia of Type Strains, Phase IV (KMG-IV): sequencing the most valuable type-strain genomes for metagenomic binning, comparative biology and taxonomic classification.</title>
        <authorList>
            <person name="Goeker M."/>
        </authorList>
    </citation>
    <scope>NUCLEOTIDE SEQUENCE [LARGE SCALE GENOMIC DNA]</scope>
    <source>
        <strain evidence="2 3">DSM 25966</strain>
    </source>
</reference>
<sequence length="277" mass="29437">MTALSPPLAVSSWSLHRALGLTFPNRPDADVAMPAPQPTDGNGRISLFGMPDVVRKLGIDRAEICSFHIASRDPGYLAELRAAFAAGGVALQTLLVEYGDITDPATAERDLAWIGRWIETAAELGAEQARVIAGKALPSAEALDRSAAGLRRLARQGEALGVRIVTENWFDLLSNPADVHGLFDRLDGAVGLNGDFGNWSGPGKYEDLEAIFGLAVCCHAKGDFSVGALDTEDYAACLAAATAAGFRGPYTLIYEGSDPDEIANLAIERDFIRAYFA</sequence>
<dbReference type="Pfam" id="PF01261">
    <property type="entry name" value="AP_endonuc_2"/>
    <property type="match status" value="1"/>
</dbReference>
<gene>
    <name evidence="2" type="ORF">GGR25_004641</name>
</gene>
<dbReference type="InterPro" id="IPR013022">
    <property type="entry name" value="Xyl_isomerase-like_TIM-brl"/>
</dbReference>
<dbReference type="PANTHER" id="PTHR12110">
    <property type="entry name" value="HYDROXYPYRUVATE ISOMERASE"/>
    <property type="match status" value="1"/>
</dbReference>
<name>A0A840AWP9_9HYPH</name>
<dbReference type="Gene3D" id="3.20.20.150">
    <property type="entry name" value="Divalent-metal-dependent TIM barrel enzymes"/>
    <property type="match status" value="1"/>
</dbReference>
<accession>A0A840AWP9</accession>
<keyword evidence="2" id="KW-0413">Isomerase</keyword>
<comment type="caution">
    <text evidence="2">The sequence shown here is derived from an EMBL/GenBank/DDBJ whole genome shotgun (WGS) entry which is preliminary data.</text>
</comment>
<dbReference type="AlphaFoldDB" id="A0A840AWP9"/>
<dbReference type="SUPFAM" id="SSF51658">
    <property type="entry name" value="Xylose isomerase-like"/>
    <property type="match status" value="1"/>
</dbReference>
<feature type="domain" description="Xylose isomerase-like TIM barrel" evidence="1">
    <location>
        <begin position="52"/>
        <end position="273"/>
    </location>
</feature>
<evidence type="ECO:0000313" key="3">
    <source>
        <dbReference type="Proteomes" id="UP000553963"/>
    </source>
</evidence>
<keyword evidence="3" id="KW-1185">Reference proteome</keyword>